<sequence>MSKNNNIAMSADIATATDAAKNDQDMPRHADDASSILNEDDRDLLKLGYKSVLERGWGSFDNFACSFSALYCVGGIRVLFYIALSGGGPAAMWSSWVSGSILSIITAACLAEACSAYPAAGSIYYWAFRSWGGGRIGRFVSFLVAAWTLVAWTAFLASDSFGVANYLVSEILVFNPNTSFPIATSDVRARAIAWAFSLVFLGIATSMNFLPPRMYSWVFRAGVIVIIIDMLLNFIWLPIGVSKTYGFQSAEYVFTSTYNGGETSPGLNWVLSWYLVGSCLVGQDASGHVAEETISAKKAAAKGVFWATVASALCGFPIIILFLFCMPPIETFYNTSAPQPFINMYAMALGPRAHVVMTIVSMVGAILNTSISLVAVSRLVFAVARDGVFPFSNVLCRVSKSKQPHNAVIFIATIAALLLCTQLPSQVAFSSLISTSAAGSIAAYGLVGIGRAFITRKNFRAGFWDMGRFGVAAAFITFIWNGFVFAVLCAPQYSDSSIDKESSLFNYAIVIMGGVTIIALAEWWRKSQGDWFQHLKIVDSASETDASFQPREKVASSAEANAV</sequence>
<feature type="transmembrane region" description="Helical" evidence="6">
    <location>
        <begin position="139"/>
        <end position="157"/>
    </location>
</feature>
<dbReference type="AlphaFoldDB" id="A0A9W9JIY5"/>
<dbReference type="GeneID" id="83181314"/>
<dbReference type="Proteomes" id="UP001150904">
    <property type="component" value="Unassembled WGS sequence"/>
</dbReference>
<reference evidence="7" key="2">
    <citation type="journal article" date="2023" name="IMA Fungus">
        <title>Comparative genomic study of the Penicillium genus elucidates a diverse pangenome and 15 lateral gene transfer events.</title>
        <authorList>
            <person name="Petersen C."/>
            <person name="Sorensen T."/>
            <person name="Nielsen M.R."/>
            <person name="Sondergaard T.E."/>
            <person name="Sorensen J.L."/>
            <person name="Fitzpatrick D.A."/>
            <person name="Frisvad J.C."/>
            <person name="Nielsen K.L."/>
        </authorList>
    </citation>
    <scope>NUCLEOTIDE SEQUENCE</scope>
    <source>
        <strain evidence="7">IBT 15544</strain>
    </source>
</reference>
<evidence type="ECO:0000256" key="1">
    <source>
        <dbReference type="ARBA" id="ARBA00004141"/>
    </source>
</evidence>
<feature type="transmembrane region" description="Helical" evidence="6">
    <location>
        <begin position="407"/>
        <end position="425"/>
    </location>
</feature>
<name>A0A9W9JIY5_9EURO</name>
<protein>
    <submittedName>
        <fullName evidence="7">Uncharacterized protein</fullName>
    </submittedName>
</protein>
<keyword evidence="5 6" id="KW-0472">Membrane</keyword>
<keyword evidence="3 6" id="KW-0812">Transmembrane</keyword>
<feature type="transmembrane region" description="Helical" evidence="6">
    <location>
        <begin position="431"/>
        <end position="454"/>
    </location>
</feature>
<feature type="transmembrane region" description="Helical" evidence="6">
    <location>
        <begin position="505"/>
        <end position="524"/>
    </location>
</feature>
<evidence type="ECO:0000313" key="7">
    <source>
        <dbReference type="EMBL" id="KAJ5197834.1"/>
    </source>
</evidence>
<proteinExistence type="predicted"/>
<comment type="caution">
    <text evidence="7">The sequence shown here is derived from an EMBL/GenBank/DDBJ whole genome shotgun (WGS) entry which is preliminary data.</text>
</comment>
<dbReference type="PANTHER" id="PTHR45649:SF13">
    <property type="entry name" value="THIAMINE TRANSPORTER THI9"/>
    <property type="match status" value="1"/>
</dbReference>
<dbReference type="RefSeq" id="XP_058306262.1">
    <property type="nucleotide sequence ID" value="XM_058454013.1"/>
</dbReference>
<feature type="transmembrane region" description="Helical" evidence="6">
    <location>
        <begin position="266"/>
        <end position="282"/>
    </location>
</feature>
<evidence type="ECO:0000313" key="8">
    <source>
        <dbReference type="Proteomes" id="UP001150904"/>
    </source>
</evidence>
<dbReference type="InterPro" id="IPR002293">
    <property type="entry name" value="AA/rel_permease1"/>
</dbReference>
<evidence type="ECO:0000256" key="5">
    <source>
        <dbReference type="ARBA" id="ARBA00023136"/>
    </source>
</evidence>
<feature type="transmembrane region" description="Helical" evidence="6">
    <location>
        <begin position="63"/>
        <end position="84"/>
    </location>
</feature>
<dbReference type="OrthoDB" id="10054429at2759"/>
<dbReference type="GO" id="GO:0022857">
    <property type="term" value="F:transmembrane transporter activity"/>
    <property type="evidence" value="ECO:0007669"/>
    <property type="project" value="InterPro"/>
</dbReference>
<evidence type="ECO:0000256" key="3">
    <source>
        <dbReference type="ARBA" id="ARBA00022692"/>
    </source>
</evidence>
<keyword evidence="2" id="KW-0813">Transport</keyword>
<evidence type="ECO:0000256" key="2">
    <source>
        <dbReference type="ARBA" id="ARBA00022448"/>
    </source>
</evidence>
<evidence type="ECO:0000256" key="6">
    <source>
        <dbReference type="SAM" id="Phobius"/>
    </source>
</evidence>
<dbReference type="GO" id="GO:0016020">
    <property type="term" value="C:membrane"/>
    <property type="evidence" value="ECO:0007669"/>
    <property type="project" value="UniProtKB-SubCell"/>
</dbReference>
<dbReference type="PIRSF" id="PIRSF006060">
    <property type="entry name" value="AA_transporter"/>
    <property type="match status" value="1"/>
</dbReference>
<feature type="transmembrane region" description="Helical" evidence="6">
    <location>
        <begin position="104"/>
        <end position="127"/>
    </location>
</feature>
<keyword evidence="8" id="KW-1185">Reference proteome</keyword>
<gene>
    <name evidence="7" type="ORF">N7498_006951</name>
</gene>
<feature type="transmembrane region" description="Helical" evidence="6">
    <location>
        <begin position="191"/>
        <end position="210"/>
    </location>
</feature>
<keyword evidence="4 6" id="KW-1133">Transmembrane helix</keyword>
<reference evidence="7" key="1">
    <citation type="submission" date="2022-12" db="EMBL/GenBank/DDBJ databases">
        <authorList>
            <person name="Petersen C."/>
        </authorList>
    </citation>
    <scope>NUCLEOTIDE SEQUENCE</scope>
    <source>
        <strain evidence="7">IBT 15544</strain>
    </source>
</reference>
<dbReference type="EMBL" id="JAPQKR010000014">
    <property type="protein sequence ID" value="KAJ5197834.1"/>
    <property type="molecule type" value="Genomic_DNA"/>
</dbReference>
<feature type="transmembrane region" description="Helical" evidence="6">
    <location>
        <begin position="466"/>
        <end position="493"/>
    </location>
</feature>
<feature type="transmembrane region" description="Helical" evidence="6">
    <location>
        <begin position="303"/>
        <end position="324"/>
    </location>
</feature>
<evidence type="ECO:0000256" key="4">
    <source>
        <dbReference type="ARBA" id="ARBA00022989"/>
    </source>
</evidence>
<feature type="transmembrane region" description="Helical" evidence="6">
    <location>
        <begin position="353"/>
        <end position="376"/>
    </location>
</feature>
<comment type="subcellular location">
    <subcellularLocation>
        <location evidence="1">Membrane</location>
        <topology evidence="1">Multi-pass membrane protein</topology>
    </subcellularLocation>
</comment>
<accession>A0A9W9JIY5</accession>
<dbReference type="Gene3D" id="1.20.1740.10">
    <property type="entry name" value="Amino acid/polyamine transporter I"/>
    <property type="match status" value="1"/>
</dbReference>
<feature type="transmembrane region" description="Helical" evidence="6">
    <location>
        <begin position="217"/>
        <end position="239"/>
    </location>
</feature>
<dbReference type="PANTHER" id="PTHR45649">
    <property type="entry name" value="AMINO-ACID PERMEASE BAT1"/>
    <property type="match status" value="1"/>
</dbReference>
<organism evidence="7 8">
    <name type="scientific">Penicillium cinerascens</name>
    <dbReference type="NCBI Taxonomy" id="70096"/>
    <lineage>
        <taxon>Eukaryota</taxon>
        <taxon>Fungi</taxon>
        <taxon>Dikarya</taxon>
        <taxon>Ascomycota</taxon>
        <taxon>Pezizomycotina</taxon>
        <taxon>Eurotiomycetes</taxon>
        <taxon>Eurotiomycetidae</taxon>
        <taxon>Eurotiales</taxon>
        <taxon>Aspergillaceae</taxon>
        <taxon>Penicillium</taxon>
    </lineage>
</organism>
<dbReference type="Pfam" id="PF13520">
    <property type="entry name" value="AA_permease_2"/>
    <property type="match status" value="1"/>
</dbReference>